<organism evidence="5 6">
    <name type="scientific">Heterodera trifolii</name>
    <dbReference type="NCBI Taxonomy" id="157864"/>
    <lineage>
        <taxon>Eukaryota</taxon>
        <taxon>Metazoa</taxon>
        <taxon>Ecdysozoa</taxon>
        <taxon>Nematoda</taxon>
        <taxon>Chromadorea</taxon>
        <taxon>Rhabditida</taxon>
        <taxon>Tylenchina</taxon>
        <taxon>Tylenchomorpha</taxon>
        <taxon>Tylenchoidea</taxon>
        <taxon>Heteroderidae</taxon>
        <taxon>Heteroderinae</taxon>
        <taxon>Heterodera</taxon>
    </lineage>
</organism>
<evidence type="ECO:0000256" key="1">
    <source>
        <dbReference type="ARBA" id="ARBA00007251"/>
    </source>
</evidence>
<protein>
    <recommendedName>
        <fullName evidence="7">S-methyl-5-thioribose-1-phosphate isomerase</fullName>
    </recommendedName>
</protein>
<accession>A0ABD2I3W1</accession>
<name>A0ABD2I3W1_9BILA</name>
<dbReference type="InterPro" id="IPR037171">
    <property type="entry name" value="NagB/RpiA_transferase-like"/>
</dbReference>
<keyword evidence="6" id="KW-1185">Reference proteome</keyword>
<dbReference type="GO" id="GO:0016853">
    <property type="term" value="F:isomerase activity"/>
    <property type="evidence" value="ECO:0007669"/>
    <property type="project" value="UniProtKB-KW"/>
</dbReference>
<evidence type="ECO:0008006" key="7">
    <source>
        <dbReference type="Google" id="ProtNLM"/>
    </source>
</evidence>
<dbReference type="InterPro" id="IPR011559">
    <property type="entry name" value="Initiation_fac_2B_a/b/d"/>
</dbReference>
<evidence type="ECO:0000256" key="2">
    <source>
        <dbReference type="ARBA" id="ARBA00022605"/>
    </source>
</evidence>
<dbReference type="PANTHER" id="PTHR43475:SF1">
    <property type="entry name" value="METHYLTHIORIBOSE-1-PHOSPHATE ISOMERASE"/>
    <property type="match status" value="1"/>
</dbReference>
<dbReference type="EMBL" id="JBICBT010001342">
    <property type="protein sequence ID" value="KAL3072190.1"/>
    <property type="molecule type" value="Genomic_DNA"/>
</dbReference>
<gene>
    <name evidence="5" type="ORF">niasHT_034784</name>
</gene>
<dbReference type="InterPro" id="IPR042529">
    <property type="entry name" value="IF_2B-like_C"/>
</dbReference>
<proteinExistence type="inferred from homology"/>
<evidence type="ECO:0000256" key="4">
    <source>
        <dbReference type="RuleBase" id="RU003814"/>
    </source>
</evidence>
<evidence type="ECO:0000313" key="5">
    <source>
        <dbReference type="EMBL" id="KAL3072190.1"/>
    </source>
</evidence>
<dbReference type="InterPro" id="IPR000649">
    <property type="entry name" value="IF-2B-related"/>
</dbReference>
<dbReference type="FunFam" id="3.40.50.10470:FF:000006">
    <property type="entry name" value="Methylthioribose-1-phosphate isomerase"/>
    <property type="match status" value="1"/>
</dbReference>
<evidence type="ECO:0000256" key="3">
    <source>
        <dbReference type="ARBA" id="ARBA00023235"/>
    </source>
</evidence>
<dbReference type="NCBIfam" id="NF004326">
    <property type="entry name" value="PRK05720.1"/>
    <property type="match status" value="1"/>
</dbReference>
<dbReference type="Gene3D" id="1.20.120.420">
    <property type="entry name" value="translation initiation factor eif-2b, domain 1"/>
    <property type="match status" value="1"/>
</dbReference>
<comment type="similarity">
    <text evidence="1 4">Belongs to the eIF-2B alpha/beta/delta subunits family.</text>
</comment>
<dbReference type="NCBIfam" id="TIGR00512">
    <property type="entry name" value="salvage_mtnA"/>
    <property type="match status" value="1"/>
</dbReference>
<dbReference type="AlphaFoldDB" id="A0ABD2I3W1"/>
<dbReference type="Pfam" id="PF01008">
    <property type="entry name" value="IF-2B"/>
    <property type="match status" value="1"/>
</dbReference>
<dbReference type="NCBIfam" id="TIGR00524">
    <property type="entry name" value="eIF-2B_rel"/>
    <property type="match status" value="1"/>
</dbReference>
<keyword evidence="3" id="KW-0413">Isomerase</keyword>
<keyword evidence="2" id="KW-0028">Amino-acid biosynthesis</keyword>
<dbReference type="InterPro" id="IPR027363">
    <property type="entry name" value="M1Pi_N"/>
</dbReference>
<comment type="caution">
    <text evidence="5">The sequence shown here is derived from an EMBL/GenBank/DDBJ whole genome shotgun (WGS) entry which is preliminary data.</text>
</comment>
<dbReference type="GO" id="GO:0008652">
    <property type="term" value="P:amino acid biosynthetic process"/>
    <property type="evidence" value="ECO:0007669"/>
    <property type="project" value="UniProtKB-KW"/>
</dbReference>
<dbReference type="PANTHER" id="PTHR43475">
    <property type="entry name" value="METHYLTHIORIBOSE-1-PHOSPHATE ISOMERASE"/>
    <property type="match status" value="1"/>
</dbReference>
<evidence type="ECO:0000313" key="6">
    <source>
        <dbReference type="Proteomes" id="UP001620626"/>
    </source>
</evidence>
<reference evidence="5 6" key="1">
    <citation type="submission" date="2024-10" db="EMBL/GenBank/DDBJ databases">
        <authorList>
            <person name="Kim D."/>
        </authorList>
    </citation>
    <scope>NUCLEOTIDE SEQUENCE [LARGE SCALE GENOMIC DNA]</scope>
    <source>
        <strain evidence="5">BH-2024</strain>
    </source>
</reference>
<dbReference type="InterPro" id="IPR005251">
    <property type="entry name" value="IF-M1Pi"/>
</dbReference>
<dbReference type="SUPFAM" id="SSF100950">
    <property type="entry name" value="NagB/RpiA/CoA transferase-like"/>
    <property type="match status" value="1"/>
</dbReference>
<dbReference type="Proteomes" id="UP001620626">
    <property type="component" value="Unassembled WGS sequence"/>
</dbReference>
<sequence>MADDLPPLSTLCHYQQQPKASLKSHIFDESDCSFSVLDQRLLPSAVEYVRVRSVQDGYEAIKEMKVRGAPLIATVGMFSLLVDVTDSADEYFCSDPSVQKTFRQSVERKCQMLLSARPTAINLANAFHELIGFLKHDEDNNVNNNSDGTETAAETNQRLKNTVANPLEKLKHFVLDWQSRESAENAALLHNSVQAVLNECEATKNIGQNDDNNKKLVVMTICNTGQLATSSLGTALGVILVLHRLNRLELAITLETRPYNQGSRLTAFELQQSGVPFRLIADSAAASAMRHFGVDVVLVGADQVARNGDTANKIGTYALAVLARHHRVPFFVVTPMASVNGRIASGGEIPIEERPARELTQWHGVPICPSDCSVWNPAFDVTPAELITKILTEKGNFSPTELTDQF</sequence>
<dbReference type="Gene3D" id="3.40.50.10470">
    <property type="entry name" value="Translation initiation factor eif-2b, domain 2"/>
    <property type="match status" value="1"/>
</dbReference>